<dbReference type="InterPro" id="IPR050706">
    <property type="entry name" value="Cyclic-di-GMP_PDE-like"/>
</dbReference>
<dbReference type="AlphaFoldDB" id="A0A839A7S6"/>
<proteinExistence type="predicted"/>
<organism evidence="2 3">
    <name type="scientific">Ruoffia halotolerans</name>
    <dbReference type="NCBI Taxonomy" id="2748684"/>
    <lineage>
        <taxon>Bacteria</taxon>
        <taxon>Bacillati</taxon>
        <taxon>Bacillota</taxon>
        <taxon>Bacilli</taxon>
        <taxon>Lactobacillales</taxon>
        <taxon>Aerococcaceae</taxon>
        <taxon>Ruoffia</taxon>
    </lineage>
</organism>
<reference evidence="2 3" key="1">
    <citation type="submission" date="2020-06" db="EMBL/GenBank/DDBJ databases">
        <title>Reclassification of Facklamia ignava, Facklamia soureckii and Facklami tabacinasalis as Falseniella iganva gen. nov., comb. nov., Hutsoniella ignava gen. nov., comb. nov., and Ruoffia tabacinasalis gen. nov., comb. nov and description of Ruoffia haltotolerans sp. nov., isolated from hypersaline Inland Sea of Qatar.</title>
        <authorList>
            <person name="Fotedar R."/>
            <person name="Sankaranarayanan K."/>
            <person name="Lawson P."/>
            <person name="Caldwell M."/>
            <person name="Zeyara A."/>
            <person name="Al Malki A."/>
            <person name="Ali M."/>
        </authorList>
    </citation>
    <scope>NUCLEOTIDE SEQUENCE [LARGE SCALE GENOMIC DNA]</scope>
    <source>
        <strain evidence="2 3">INB8</strain>
    </source>
</reference>
<accession>A0A839A7S6</accession>
<dbReference type="PROSITE" id="PS50883">
    <property type="entry name" value="EAL"/>
    <property type="match status" value="1"/>
</dbReference>
<evidence type="ECO:0000313" key="2">
    <source>
        <dbReference type="EMBL" id="MBA5730042.1"/>
    </source>
</evidence>
<dbReference type="PANTHER" id="PTHR33121">
    <property type="entry name" value="CYCLIC DI-GMP PHOSPHODIESTERASE PDEF"/>
    <property type="match status" value="1"/>
</dbReference>
<dbReference type="SMART" id="SM00052">
    <property type="entry name" value="EAL"/>
    <property type="match status" value="1"/>
</dbReference>
<protein>
    <submittedName>
        <fullName evidence="2">EAL domain-containing protein</fullName>
    </submittedName>
</protein>
<evidence type="ECO:0000313" key="3">
    <source>
        <dbReference type="Proteomes" id="UP000571018"/>
    </source>
</evidence>
<dbReference type="SUPFAM" id="SSF141868">
    <property type="entry name" value="EAL domain-like"/>
    <property type="match status" value="1"/>
</dbReference>
<gene>
    <name evidence="2" type="ORF">HW423_09625</name>
</gene>
<comment type="caution">
    <text evidence="2">The sequence shown here is derived from an EMBL/GenBank/DDBJ whole genome shotgun (WGS) entry which is preliminary data.</text>
</comment>
<dbReference type="EMBL" id="JACAOA010000033">
    <property type="protein sequence ID" value="MBA5730042.1"/>
    <property type="molecule type" value="Genomic_DNA"/>
</dbReference>
<dbReference type="PANTHER" id="PTHR33121:SF79">
    <property type="entry name" value="CYCLIC DI-GMP PHOSPHODIESTERASE PDED-RELATED"/>
    <property type="match status" value="1"/>
</dbReference>
<dbReference type="Proteomes" id="UP000571018">
    <property type="component" value="Unassembled WGS sequence"/>
</dbReference>
<dbReference type="RefSeq" id="WP_218931701.1">
    <property type="nucleotide sequence ID" value="NZ_JACAOA010000033.1"/>
</dbReference>
<feature type="domain" description="EAL" evidence="1">
    <location>
        <begin position="1"/>
        <end position="235"/>
    </location>
</feature>
<name>A0A839A7S6_9LACT</name>
<evidence type="ECO:0000259" key="1">
    <source>
        <dbReference type="PROSITE" id="PS50883"/>
    </source>
</evidence>
<dbReference type="InterPro" id="IPR035919">
    <property type="entry name" value="EAL_sf"/>
</dbReference>
<dbReference type="Pfam" id="PF00563">
    <property type="entry name" value="EAL"/>
    <property type="match status" value="1"/>
</dbReference>
<sequence>MHYEYETQLESFYLIFQPIIHILSNSEYEMARFEILLRTREGNCYPEKIVNTYIKSEESNKIFLEWYADQVTKLCQKYPHYLFHLNLHPEQLLLPSTKNFLHALKPFARQIYIEITEKSFSEDNLNEAKLSELLEFITTLGYKISLDDVGTGRNTLELVSRNIQAIASIKFSLIPFSDTEHLTLKRCIEKWLLLADTNNVCFVVEGIESRKIAGCLYKLGVIWQQGYYWGKSVEL</sequence>
<dbReference type="GO" id="GO:0071111">
    <property type="term" value="F:cyclic-guanylate-specific phosphodiesterase activity"/>
    <property type="evidence" value="ECO:0007669"/>
    <property type="project" value="InterPro"/>
</dbReference>
<dbReference type="InterPro" id="IPR001633">
    <property type="entry name" value="EAL_dom"/>
</dbReference>
<keyword evidence="3" id="KW-1185">Reference proteome</keyword>
<dbReference type="Gene3D" id="3.20.20.450">
    <property type="entry name" value="EAL domain"/>
    <property type="match status" value="1"/>
</dbReference>